<dbReference type="Proteomes" id="UP000184073">
    <property type="component" value="Unassembled WGS sequence"/>
</dbReference>
<evidence type="ECO:0000313" key="2">
    <source>
        <dbReference type="EMBL" id="OJJ06597.1"/>
    </source>
</evidence>
<dbReference type="PANTHER" id="PTHR35910:SF1">
    <property type="entry name" value="2EXR DOMAIN-CONTAINING PROTEIN"/>
    <property type="match status" value="1"/>
</dbReference>
<feature type="domain" description="2EXR" evidence="1">
    <location>
        <begin position="8"/>
        <end position="81"/>
    </location>
</feature>
<evidence type="ECO:0000313" key="3">
    <source>
        <dbReference type="Proteomes" id="UP000184073"/>
    </source>
</evidence>
<dbReference type="EMBL" id="KV878135">
    <property type="protein sequence ID" value="OJJ06597.1"/>
    <property type="molecule type" value="Genomic_DNA"/>
</dbReference>
<dbReference type="PANTHER" id="PTHR35910">
    <property type="entry name" value="2EXR DOMAIN-CONTAINING PROTEIN"/>
    <property type="match status" value="1"/>
</dbReference>
<accession>A0A1L9PYK4</accession>
<dbReference type="RefSeq" id="XP_040672359.1">
    <property type="nucleotide sequence ID" value="XM_040813430.1"/>
</dbReference>
<proteinExistence type="predicted"/>
<gene>
    <name evidence="2" type="ORF">ASPVEDRAFT_45954</name>
</gene>
<name>A0A1L9PYK4_ASPVE</name>
<evidence type="ECO:0000259" key="1">
    <source>
        <dbReference type="Pfam" id="PF20150"/>
    </source>
</evidence>
<dbReference type="STRING" id="1036611.A0A1L9PYK4"/>
<reference evidence="3" key="1">
    <citation type="journal article" date="2017" name="Genome Biol.">
        <title>Comparative genomics reveals high biological diversity and specific adaptations in the industrially and medically important fungal genus Aspergillus.</title>
        <authorList>
            <person name="de Vries R.P."/>
            <person name="Riley R."/>
            <person name="Wiebenga A."/>
            <person name="Aguilar-Osorio G."/>
            <person name="Amillis S."/>
            <person name="Uchima C.A."/>
            <person name="Anderluh G."/>
            <person name="Asadollahi M."/>
            <person name="Askin M."/>
            <person name="Barry K."/>
            <person name="Battaglia E."/>
            <person name="Bayram O."/>
            <person name="Benocci T."/>
            <person name="Braus-Stromeyer S.A."/>
            <person name="Caldana C."/>
            <person name="Canovas D."/>
            <person name="Cerqueira G.C."/>
            <person name="Chen F."/>
            <person name="Chen W."/>
            <person name="Choi C."/>
            <person name="Clum A."/>
            <person name="Dos Santos R.A."/>
            <person name="Damasio A.R."/>
            <person name="Diallinas G."/>
            <person name="Emri T."/>
            <person name="Fekete E."/>
            <person name="Flipphi M."/>
            <person name="Freyberg S."/>
            <person name="Gallo A."/>
            <person name="Gournas C."/>
            <person name="Habgood R."/>
            <person name="Hainaut M."/>
            <person name="Harispe M.L."/>
            <person name="Henrissat B."/>
            <person name="Hilden K.S."/>
            <person name="Hope R."/>
            <person name="Hossain A."/>
            <person name="Karabika E."/>
            <person name="Karaffa L."/>
            <person name="Karanyi Z."/>
            <person name="Krasevec N."/>
            <person name="Kuo A."/>
            <person name="Kusch H."/>
            <person name="LaButti K."/>
            <person name="Lagendijk E.L."/>
            <person name="Lapidus A."/>
            <person name="Levasseur A."/>
            <person name="Lindquist E."/>
            <person name="Lipzen A."/>
            <person name="Logrieco A.F."/>
            <person name="MacCabe A."/>
            <person name="Maekelae M.R."/>
            <person name="Malavazi I."/>
            <person name="Melin P."/>
            <person name="Meyer V."/>
            <person name="Mielnichuk N."/>
            <person name="Miskei M."/>
            <person name="Molnar A.P."/>
            <person name="Mule G."/>
            <person name="Ngan C.Y."/>
            <person name="Orejas M."/>
            <person name="Orosz E."/>
            <person name="Ouedraogo J.P."/>
            <person name="Overkamp K.M."/>
            <person name="Park H.-S."/>
            <person name="Perrone G."/>
            <person name="Piumi F."/>
            <person name="Punt P.J."/>
            <person name="Ram A.F."/>
            <person name="Ramon A."/>
            <person name="Rauscher S."/>
            <person name="Record E."/>
            <person name="Riano-Pachon D.M."/>
            <person name="Robert V."/>
            <person name="Roehrig J."/>
            <person name="Ruller R."/>
            <person name="Salamov A."/>
            <person name="Salih N.S."/>
            <person name="Samson R.A."/>
            <person name="Sandor E."/>
            <person name="Sanguinetti M."/>
            <person name="Schuetze T."/>
            <person name="Sepcic K."/>
            <person name="Shelest E."/>
            <person name="Sherlock G."/>
            <person name="Sophianopoulou V."/>
            <person name="Squina F.M."/>
            <person name="Sun H."/>
            <person name="Susca A."/>
            <person name="Todd R.B."/>
            <person name="Tsang A."/>
            <person name="Unkles S.E."/>
            <person name="van de Wiele N."/>
            <person name="van Rossen-Uffink D."/>
            <person name="Oliveira J.V."/>
            <person name="Vesth T.C."/>
            <person name="Visser J."/>
            <person name="Yu J.-H."/>
            <person name="Zhou M."/>
            <person name="Andersen M.R."/>
            <person name="Archer D.B."/>
            <person name="Baker S.E."/>
            <person name="Benoit I."/>
            <person name="Brakhage A.A."/>
            <person name="Braus G.H."/>
            <person name="Fischer R."/>
            <person name="Frisvad J.C."/>
            <person name="Goldman G.H."/>
            <person name="Houbraken J."/>
            <person name="Oakley B."/>
            <person name="Pocsi I."/>
            <person name="Scazzocchio C."/>
            <person name="Seiboth B."/>
            <person name="vanKuyk P.A."/>
            <person name="Wortman J."/>
            <person name="Dyer P.S."/>
            <person name="Grigoriev I.V."/>
        </authorList>
    </citation>
    <scope>NUCLEOTIDE SEQUENCE [LARGE SCALE GENOMIC DNA]</scope>
    <source>
        <strain evidence="3">CBS 583.65</strain>
    </source>
</reference>
<keyword evidence="3" id="KW-1185">Reference proteome</keyword>
<dbReference type="InterPro" id="IPR045518">
    <property type="entry name" value="2EXR"/>
</dbReference>
<dbReference type="AlphaFoldDB" id="A0A1L9PYK4"/>
<dbReference type="Pfam" id="PF20150">
    <property type="entry name" value="2EXR"/>
    <property type="match status" value="1"/>
</dbReference>
<sequence>MSNFGKTFHLFPILPAEIRLAIWRLCLPHNRVMELDGQTEDLIWEECPCSKNWQISWTNRAPPLITRVCHESRAVAFETGAPQQLPDHTNPDTEQFSNSQIDNPWLDIVHDSVHLNWEPWVDIDWQSYDWGDPVRCLIATAARTRSGRASIMLSLLQVFQHRERPEESDPQFRWTRCGLAGLMRTRESWDVVILEPVIIHAAVEAAAGPFGLLADARVQLVDADDSERINTFMDLEKMPGVTIMPRLGQEDLATGKQELRDAVRAVFGSEDKAPVLRPVVMFRLCTKTCM</sequence>
<dbReference type="OrthoDB" id="3540486at2759"/>
<dbReference type="GeneID" id="63728941"/>
<dbReference type="VEuPathDB" id="FungiDB:ASPVEDRAFT_45954"/>
<organism evidence="2 3">
    <name type="scientific">Aspergillus versicolor CBS 583.65</name>
    <dbReference type="NCBI Taxonomy" id="1036611"/>
    <lineage>
        <taxon>Eukaryota</taxon>
        <taxon>Fungi</taxon>
        <taxon>Dikarya</taxon>
        <taxon>Ascomycota</taxon>
        <taxon>Pezizomycotina</taxon>
        <taxon>Eurotiomycetes</taxon>
        <taxon>Eurotiomycetidae</taxon>
        <taxon>Eurotiales</taxon>
        <taxon>Aspergillaceae</taxon>
        <taxon>Aspergillus</taxon>
        <taxon>Aspergillus subgen. Nidulantes</taxon>
    </lineage>
</organism>
<protein>
    <recommendedName>
        <fullName evidence="1">2EXR domain-containing protein</fullName>
    </recommendedName>
</protein>